<evidence type="ECO:0008006" key="4">
    <source>
        <dbReference type="Google" id="ProtNLM"/>
    </source>
</evidence>
<organism evidence="2 3">
    <name type="scientific">Caenispirillum salinarum AK4</name>
    <dbReference type="NCBI Taxonomy" id="1238182"/>
    <lineage>
        <taxon>Bacteria</taxon>
        <taxon>Pseudomonadati</taxon>
        <taxon>Pseudomonadota</taxon>
        <taxon>Alphaproteobacteria</taxon>
        <taxon>Rhodospirillales</taxon>
        <taxon>Novispirillaceae</taxon>
        <taxon>Caenispirillum</taxon>
    </lineage>
</organism>
<dbReference type="RefSeq" id="WP_009540911.1">
    <property type="nucleotide sequence ID" value="NZ_ANHY01000011.1"/>
</dbReference>
<dbReference type="EMBL" id="ANHY01000011">
    <property type="protein sequence ID" value="EKV29821.1"/>
    <property type="molecule type" value="Genomic_DNA"/>
</dbReference>
<evidence type="ECO:0000313" key="2">
    <source>
        <dbReference type="EMBL" id="EKV29821.1"/>
    </source>
</evidence>
<dbReference type="AlphaFoldDB" id="K9HMQ1"/>
<evidence type="ECO:0000256" key="1">
    <source>
        <dbReference type="SAM" id="MobiDB-lite"/>
    </source>
</evidence>
<dbReference type="Proteomes" id="UP000009881">
    <property type="component" value="Unassembled WGS sequence"/>
</dbReference>
<dbReference type="STRING" id="1238182.C882_0251"/>
<feature type="compositionally biased region" description="Basic and acidic residues" evidence="1">
    <location>
        <begin position="293"/>
        <end position="311"/>
    </location>
</feature>
<dbReference type="SUPFAM" id="SSF48371">
    <property type="entry name" value="ARM repeat"/>
    <property type="match status" value="1"/>
</dbReference>
<dbReference type="OrthoDB" id="7888976at2"/>
<dbReference type="InterPro" id="IPR019285">
    <property type="entry name" value="DUF2336"/>
</dbReference>
<feature type="region of interest" description="Disordered" evidence="1">
    <location>
        <begin position="293"/>
        <end position="337"/>
    </location>
</feature>
<dbReference type="InterPro" id="IPR011989">
    <property type="entry name" value="ARM-like"/>
</dbReference>
<dbReference type="Pfam" id="PF10098">
    <property type="entry name" value="DUF2336"/>
    <property type="match status" value="1"/>
</dbReference>
<dbReference type="PATRIC" id="fig|1238182.3.peg.2466"/>
<evidence type="ECO:0000313" key="3">
    <source>
        <dbReference type="Proteomes" id="UP000009881"/>
    </source>
</evidence>
<protein>
    <recommendedName>
        <fullName evidence="4">DUF2336 domain-containing protein</fullName>
    </recommendedName>
</protein>
<sequence>MNSLVRRLLDQSADAADVQISYDEARALARHDDPDVRRSLAGHPDTVPEILYYLAEDPDPRVRRAVIANGQTPPLAHLLLAHDSDADVRGDLAAKIARLAPGLTEHEQDRVRQSTMEALQALTRDQIPRVRQVLSEALKDVANAPPNVIRQLARDVEVAVAAPVLEYSPVLTDEDLLEIIAASPVSAKLTAISRRRQVTEAVSDAIADTEDDAAIAALLGNTSAQIREETLDRLIEQAPEHPGWQEPLVRRPSLSTGAAVRLARFVADNLILVLQSRADLPPETAREVARVVHRRLGEPRRQDDGTPDRPDGQPTAPVTWRRPSPQSSERARSMAERDQLTEKVVADAIVAADEDFVTAALAVLADLPAPVVSAILRSGSPQGMVAVAWKAGLTPSTAVQLQAQVGRVAPLDLLRPGLNGKFALKKGEMTWQIDLFRRAVADAAAAGAGEG</sequence>
<name>K9HMQ1_9PROT</name>
<reference evidence="2 3" key="1">
    <citation type="journal article" date="2013" name="Genome Announc.">
        <title>Draft Genome Sequence of an Alphaproteobacterium, Caenispirillum salinarum AK4(T), Isolated from a Solar Saltern.</title>
        <authorList>
            <person name="Khatri I."/>
            <person name="Singh A."/>
            <person name="Korpole S."/>
            <person name="Pinnaka A.K."/>
            <person name="Subramanian S."/>
        </authorList>
    </citation>
    <scope>NUCLEOTIDE SEQUENCE [LARGE SCALE GENOMIC DNA]</scope>
    <source>
        <strain evidence="2 3">AK4</strain>
    </source>
</reference>
<gene>
    <name evidence="2" type="ORF">C882_0251</name>
</gene>
<dbReference type="eggNOG" id="COG5330">
    <property type="taxonomic scope" value="Bacteria"/>
</dbReference>
<accession>K9HMQ1</accession>
<dbReference type="InterPro" id="IPR016024">
    <property type="entry name" value="ARM-type_fold"/>
</dbReference>
<keyword evidence="3" id="KW-1185">Reference proteome</keyword>
<comment type="caution">
    <text evidence="2">The sequence shown here is derived from an EMBL/GenBank/DDBJ whole genome shotgun (WGS) entry which is preliminary data.</text>
</comment>
<proteinExistence type="predicted"/>
<dbReference type="Gene3D" id="1.25.10.10">
    <property type="entry name" value="Leucine-rich Repeat Variant"/>
    <property type="match status" value="1"/>
</dbReference>